<dbReference type="Pfam" id="PF00657">
    <property type="entry name" value="Lipase_GDSL"/>
    <property type="match status" value="1"/>
</dbReference>
<dbReference type="Proteomes" id="UP000655225">
    <property type="component" value="Unassembled WGS sequence"/>
</dbReference>
<evidence type="ECO:0000256" key="3">
    <source>
        <dbReference type="ARBA" id="ARBA00022963"/>
    </source>
</evidence>
<keyword evidence="5" id="KW-1185">Reference proteome</keyword>
<gene>
    <name evidence="4" type="ORF">HHK36_019504</name>
</gene>
<keyword evidence="2" id="KW-0378">Hydrolase</keyword>
<comment type="similarity">
    <text evidence="1">Belongs to the 'GDSL' lipolytic enzyme family.</text>
</comment>
<keyword evidence="3" id="KW-0443">Lipid metabolism</keyword>
<name>A0A834Z1E6_TETSI</name>
<accession>A0A834Z1E6</accession>
<evidence type="ECO:0000256" key="1">
    <source>
        <dbReference type="ARBA" id="ARBA00008668"/>
    </source>
</evidence>
<dbReference type="Gene3D" id="3.40.50.1110">
    <property type="entry name" value="SGNH hydrolase"/>
    <property type="match status" value="1"/>
</dbReference>
<dbReference type="InterPro" id="IPR001087">
    <property type="entry name" value="GDSL"/>
</dbReference>
<keyword evidence="3" id="KW-0442">Lipid degradation</keyword>
<sequence length="410" mass="45603">MRRSKDNESFNLRSFVGRKKKKKTGRRTSTSTWLLLLVILMVAFGVAFGKSLITPSVSALFILGDSSVDCGDNTFFYPFIRQNLSFYPCDGSQTRLLPNLLEFASDVSYNANSLGDTLLLMGAAEKMGLPEIPSFYNQNGTIEGLLSGLNFGSSPATIMNPGSMGHQSLNQQLRQAFETIQMLQLQLGQDRAREVIKSSIFYLSFGKDDYIELFLPDFSSVRRKYGRQGFAHILVNQMIRVVKDLYNANVRKIICMGIGPLGCAPRTLWESYNSTAAAGGGDCVDDINEHVIKYNTMLSRDLMDLNLELPDAQIIFCDLYKGMMEIISNPFRYGFQDVKSACCGLGRYGGMVGCLSKEMACEEASTHVWWDFYNPTQAVNSLLADFAWLDQPLVDICLPISISKLASMSA</sequence>
<dbReference type="OMA" id="SHVWWDL"/>
<organism evidence="4 5">
    <name type="scientific">Tetracentron sinense</name>
    <name type="common">Spur-leaf</name>
    <dbReference type="NCBI Taxonomy" id="13715"/>
    <lineage>
        <taxon>Eukaryota</taxon>
        <taxon>Viridiplantae</taxon>
        <taxon>Streptophyta</taxon>
        <taxon>Embryophyta</taxon>
        <taxon>Tracheophyta</taxon>
        <taxon>Spermatophyta</taxon>
        <taxon>Magnoliopsida</taxon>
        <taxon>Trochodendrales</taxon>
        <taxon>Trochodendraceae</taxon>
        <taxon>Tetracentron</taxon>
    </lineage>
</organism>
<dbReference type="AlphaFoldDB" id="A0A834Z1E6"/>
<evidence type="ECO:0000313" key="5">
    <source>
        <dbReference type="Proteomes" id="UP000655225"/>
    </source>
</evidence>
<dbReference type="PANTHER" id="PTHR45648">
    <property type="entry name" value="GDSL LIPASE/ACYLHYDROLASE FAMILY PROTEIN (AFU_ORTHOLOGUE AFUA_4G14700)"/>
    <property type="match status" value="1"/>
</dbReference>
<dbReference type="InterPro" id="IPR051058">
    <property type="entry name" value="GDSL_Est/Lipase"/>
</dbReference>
<dbReference type="InterPro" id="IPR036514">
    <property type="entry name" value="SGNH_hydro_sf"/>
</dbReference>
<evidence type="ECO:0000256" key="2">
    <source>
        <dbReference type="ARBA" id="ARBA00022801"/>
    </source>
</evidence>
<reference evidence="4 5" key="1">
    <citation type="submission" date="2020-04" db="EMBL/GenBank/DDBJ databases">
        <title>Plant Genome Project.</title>
        <authorList>
            <person name="Zhang R.-G."/>
        </authorList>
    </citation>
    <scope>NUCLEOTIDE SEQUENCE [LARGE SCALE GENOMIC DNA]</scope>
    <source>
        <strain evidence="4">YNK0</strain>
        <tissue evidence="4">Leaf</tissue>
    </source>
</reference>
<proteinExistence type="inferred from homology"/>
<dbReference type="GO" id="GO:0016788">
    <property type="term" value="F:hydrolase activity, acting on ester bonds"/>
    <property type="evidence" value="ECO:0007669"/>
    <property type="project" value="InterPro"/>
</dbReference>
<dbReference type="OrthoDB" id="1600564at2759"/>
<evidence type="ECO:0000313" key="4">
    <source>
        <dbReference type="EMBL" id="KAF8395556.1"/>
    </source>
</evidence>
<dbReference type="GO" id="GO:0016042">
    <property type="term" value="P:lipid catabolic process"/>
    <property type="evidence" value="ECO:0007669"/>
    <property type="project" value="UniProtKB-KW"/>
</dbReference>
<comment type="caution">
    <text evidence="4">The sequence shown here is derived from an EMBL/GenBank/DDBJ whole genome shotgun (WGS) entry which is preliminary data.</text>
</comment>
<dbReference type="EMBL" id="JABCRI010000013">
    <property type="protein sequence ID" value="KAF8395556.1"/>
    <property type="molecule type" value="Genomic_DNA"/>
</dbReference>
<protein>
    <submittedName>
        <fullName evidence="4">Uncharacterized protein</fullName>
    </submittedName>
</protein>
<dbReference type="PANTHER" id="PTHR45648:SF7">
    <property type="entry name" value="OS12G0126100 PROTEIN"/>
    <property type="match status" value="1"/>
</dbReference>